<dbReference type="STRING" id="1051891.A0A0C3QPE7"/>
<dbReference type="GO" id="GO:0005783">
    <property type="term" value="C:endoplasmic reticulum"/>
    <property type="evidence" value="ECO:0007669"/>
    <property type="project" value="TreeGrafter"/>
</dbReference>
<keyword evidence="2" id="KW-0067">ATP-binding</keyword>
<accession>A0A0C3QPE7</accession>
<dbReference type="Proteomes" id="UP000054248">
    <property type="component" value="Unassembled WGS sequence"/>
</dbReference>
<feature type="domain" description="AMP-dependent synthetase/ligase" evidence="3">
    <location>
        <begin position="88"/>
        <end position="496"/>
    </location>
</feature>
<dbReference type="InterPro" id="IPR000873">
    <property type="entry name" value="AMP-dep_synth/lig_dom"/>
</dbReference>
<gene>
    <name evidence="4" type="ORF">M407DRAFT_21758</name>
</gene>
<dbReference type="GO" id="GO:0004467">
    <property type="term" value="F:long-chain fatty acid-CoA ligase activity"/>
    <property type="evidence" value="ECO:0007669"/>
    <property type="project" value="TreeGrafter"/>
</dbReference>
<dbReference type="SUPFAM" id="SSF56801">
    <property type="entry name" value="Acetyl-CoA synthetase-like"/>
    <property type="match status" value="1"/>
</dbReference>
<dbReference type="GO" id="GO:0016020">
    <property type="term" value="C:membrane"/>
    <property type="evidence" value="ECO:0007669"/>
    <property type="project" value="TreeGrafter"/>
</dbReference>
<dbReference type="HOGENOM" id="CLU_000022_45_4_1"/>
<dbReference type="GO" id="GO:0005524">
    <property type="term" value="F:ATP binding"/>
    <property type="evidence" value="ECO:0007669"/>
    <property type="project" value="UniProtKB-KW"/>
</dbReference>
<proteinExistence type="predicted"/>
<keyword evidence="5" id="KW-1185">Reference proteome</keyword>
<protein>
    <recommendedName>
        <fullName evidence="3">AMP-dependent synthetase/ligase domain-containing protein</fullName>
    </recommendedName>
</protein>
<dbReference type="Gene3D" id="3.40.50.12780">
    <property type="entry name" value="N-terminal domain of ligase-like"/>
    <property type="match status" value="1"/>
</dbReference>
<evidence type="ECO:0000313" key="5">
    <source>
        <dbReference type="Proteomes" id="UP000054248"/>
    </source>
</evidence>
<evidence type="ECO:0000259" key="3">
    <source>
        <dbReference type="Pfam" id="PF00501"/>
    </source>
</evidence>
<evidence type="ECO:0000313" key="4">
    <source>
        <dbReference type="EMBL" id="KIO29189.1"/>
    </source>
</evidence>
<evidence type="ECO:0000256" key="2">
    <source>
        <dbReference type="ARBA" id="ARBA00022840"/>
    </source>
</evidence>
<dbReference type="PANTHER" id="PTHR43272:SF33">
    <property type="entry name" value="AMP-BINDING DOMAIN-CONTAINING PROTEIN-RELATED"/>
    <property type="match status" value="1"/>
</dbReference>
<organism evidence="4 5">
    <name type="scientific">Tulasnella calospora MUT 4182</name>
    <dbReference type="NCBI Taxonomy" id="1051891"/>
    <lineage>
        <taxon>Eukaryota</taxon>
        <taxon>Fungi</taxon>
        <taxon>Dikarya</taxon>
        <taxon>Basidiomycota</taxon>
        <taxon>Agaricomycotina</taxon>
        <taxon>Agaricomycetes</taxon>
        <taxon>Cantharellales</taxon>
        <taxon>Tulasnellaceae</taxon>
        <taxon>Tulasnella</taxon>
    </lineage>
</organism>
<dbReference type="AlphaFoldDB" id="A0A0C3QPE7"/>
<keyword evidence="1" id="KW-0547">Nucleotide-binding</keyword>
<dbReference type="InterPro" id="IPR042099">
    <property type="entry name" value="ANL_N_sf"/>
</dbReference>
<dbReference type="PANTHER" id="PTHR43272">
    <property type="entry name" value="LONG-CHAIN-FATTY-ACID--COA LIGASE"/>
    <property type="match status" value="1"/>
</dbReference>
<evidence type="ECO:0000256" key="1">
    <source>
        <dbReference type="ARBA" id="ARBA00022741"/>
    </source>
</evidence>
<sequence length="679" mass="74083">MATKIHAVPYPDNLDYSKQGYPVPGSKKPGQTAAYRDAIWASSSFPRGVLPGEVLPELFEAGLSLGPHRPFLGHRPSLSSNPPTLAREFVWESYGSVDARRRKIGSALEFKYRQGSYFKTEFETVGIWSINRPEWQIIDIACQAYNKVSVSLYDTLGPDAVEYIINHAEIPIVFATSVKLPALLTLAPKLKNLRTIVSIDALSAETKTVLTAWAGQHGVELLDFPEFEALGHANIIAPIPCTGDMVTTICYTSGTTNVPKGVVLTHRNLVSAALSNAHGLDFVDGASVLSYLPLAHIYERAVEILIMALGGKIGFFSGDPLKLVEDAQILKPYMFPSVPRVLNRLYMAAMQAGQAPGFKGALFRKAVDVKLKEMFATGNNKHVFWDALVFRKVQGVLGGQLGALTSGSAPISKDCMNFLKIAFACTVLEGYGLTETCATTTLNWPLDPTSTGTIGPPQTVNEIKLLDVPHMNYTSEDKPYPRGEILVRGPNVFIRYHKDEKSTKEALDGEGWFHTGDVAHLDDCGRLTIIDRIKNIMKLAQGEYVALEKVENVYTACPVVSQIYVHGDSLQDHLIAVVVPDPGALSEAAGSCGLKIEPSDAQAIQKAITDPKVADAVLAMMTKTAKKAGLNGFETVKAIHLTLEPFTIENNLLTPTFKVRRRDAAALYKEVLDGLYNRN</sequence>
<dbReference type="Pfam" id="PF00501">
    <property type="entry name" value="AMP-binding"/>
    <property type="match status" value="1"/>
</dbReference>
<dbReference type="OrthoDB" id="1700726at2759"/>
<reference evidence="5" key="2">
    <citation type="submission" date="2015-01" db="EMBL/GenBank/DDBJ databases">
        <title>Evolutionary Origins and Diversification of the Mycorrhizal Mutualists.</title>
        <authorList>
            <consortium name="DOE Joint Genome Institute"/>
            <consortium name="Mycorrhizal Genomics Consortium"/>
            <person name="Kohler A."/>
            <person name="Kuo A."/>
            <person name="Nagy L.G."/>
            <person name="Floudas D."/>
            <person name="Copeland A."/>
            <person name="Barry K.W."/>
            <person name="Cichocki N."/>
            <person name="Veneault-Fourrey C."/>
            <person name="LaButti K."/>
            <person name="Lindquist E.A."/>
            <person name="Lipzen A."/>
            <person name="Lundell T."/>
            <person name="Morin E."/>
            <person name="Murat C."/>
            <person name="Riley R."/>
            <person name="Ohm R."/>
            <person name="Sun H."/>
            <person name="Tunlid A."/>
            <person name="Henrissat B."/>
            <person name="Grigoriev I.V."/>
            <person name="Hibbett D.S."/>
            <person name="Martin F."/>
        </authorList>
    </citation>
    <scope>NUCLEOTIDE SEQUENCE [LARGE SCALE GENOMIC DNA]</scope>
    <source>
        <strain evidence="5">MUT 4182</strain>
    </source>
</reference>
<name>A0A0C3QPE7_9AGAM</name>
<reference evidence="4 5" key="1">
    <citation type="submission" date="2014-04" db="EMBL/GenBank/DDBJ databases">
        <authorList>
            <consortium name="DOE Joint Genome Institute"/>
            <person name="Kuo A."/>
            <person name="Girlanda M."/>
            <person name="Perotto S."/>
            <person name="Kohler A."/>
            <person name="Nagy L.G."/>
            <person name="Floudas D."/>
            <person name="Copeland A."/>
            <person name="Barry K.W."/>
            <person name="Cichocki N."/>
            <person name="Veneault-Fourrey C."/>
            <person name="LaButti K."/>
            <person name="Lindquist E.A."/>
            <person name="Lipzen A."/>
            <person name="Lundell T."/>
            <person name="Morin E."/>
            <person name="Murat C."/>
            <person name="Sun H."/>
            <person name="Tunlid A."/>
            <person name="Henrissat B."/>
            <person name="Grigoriev I.V."/>
            <person name="Hibbett D.S."/>
            <person name="Martin F."/>
            <person name="Nordberg H.P."/>
            <person name="Cantor M.N."/>
            <person name="Hua S.X."/>
        </authorList>
    </citation>
    <scope>NUCLEOTIDE SEQUENCE [LARGE SCALE GENOMIC DNA]</scope>
    <source>
        <strain evidence="4 5">MUT 4182</strain>
    </source>
</reference>
<dbReference type="EMBL" id="KN822986">
    <property type="protein sequence ID" value="KIO29189.1"/>
    <property type="molecule type" value="Genomic_DNA"/>
</dbReference>